<comment type="caution">
    <text evidence="2">The sequence shown here is derived from an EMBL/GenBank/DDBJ whole genome shotgun (WGS) entry which is preliminary data.</text>
</comment>
<dbReference type="Proteomes" id="UP000478740">
    <property type="component" value="Unassembled WGS sequence"/>
</dbReference>
<feature type="domain" description="EAL" evidence="1">
    <location>
        <begin position="121"/>
        <end position="372"/>
    </location>
</feature>
<organism evidence="2 3">
    <name type="scientific">Paracoccus shanxieyensis</name>
    <dbReference type="NCBI Taxonomy" id="2675752"/>
    <lineage>
        <taxon>Bacteria</taxon>
        <taxon>Pseudomonadati</taxon>
        <taxon>Pseudomonadota</taxon>
        <taxon>Alphaproteobacteria</taxon>
        <taxon>Rhodobacterales</taxon>
        <taxon>Paracoccaceae</taxon>
        <taxon>Paracoccus</taxon>
    </lineage>
</organism>
<evidence type="ECO:0000259" key="1">
    <source>
        <dbReference type="PROSITE" id="PS50883"/>
    </source>
</evidence>
<dbReference type="EMBL" id="WMII01000005">
    <property type="protein sequence ID" value="MTH64025.1"/>
    <property type="molecule type" value="Genomic_DNA"/>
</dbReference>
<dbReference type="GO" id="GO:0071111">
    <property type="term" value="F:cyclic-guanylate-specific phosphodiesterase activity"/>
    <property type="evidence" value="ECO:0007669"/>
    <property type="project" value="InterPro"/>
</dbReference>
<dbReference type="InterPro" id="IPR050706">
    <property type="entry name" value="Cyclic-di-GMP_PDE-like"/>
</dbReference>
<evidence type="ECO:0000313" key="2">
    <source>
        <dbReference type="EMBL" id="MTH64025.1"/>
    </source>
</evidence>
<proteinExistence type="predicted"/>
<dbReference type="SUPFAM" id="SSF141868">
    <property type="entry name" value="EAL domain-like"/>
    <property type="match status" value="1"/>
</dbReference>
<sequence length="374" mass="39932">MKRAAILPDPATTRLFQTLAVPGIRDWSDTPLGDPANGSTALRLAVRQLAQAAFPVCIAVGAAQRLVYNPAFAALIGPRHPAQFGQPLGAAGRLPKAERFALPSDDAELWLFWPPDPLCACGIDATTLRHATEANLLGVSYQPQIRMSDGAVAGFEALARWHHPELGEVSPEVFIPLAEKSGHIGLIGAWVLRRSLAEFGALAGSCDTRLAVNVSPLQLRDAGFADLVAGCLADAGRPAAQLELEITETARLGEDAQTRRTLADLRALGVGLALDDFGTGYSNFATLAQVSFDRLKLDRALIAGLPADRSVRLIRAMRHMADALGMELLVEGVETVEQARILRDLGCDLAQGYHFAPPLVLADAVTWLHARGAR</sequence>
<name>A0A6L6IU10_9RHOB</name>
<dbReference type="AlphaFoldDB" id="A0A6L6IU10"/>
<evidence type="ECO:0000313" key="3">
    <source>
        <dbReference type="Proteomes" id="UP000478740"/>
    </source>
</evidence>
<gene>
    <name evidence="2" type="ORF">GL284_07075</name>
</gene>
<reference evidence="2 3" key="1">
    <citation type="submission" date="2019-11" db="EMBL/GenBank/DDBJ databases">
        <authorList>
            <person name="Dong K."/>
        </authorList>
    </citation>
    <scope>NUCLEOTIDE SEQUENCE [LARGE SCALE GENOMIC DNA]</scope>
    <source>
        <strain evidence="2 3">DK608</strain>
    </source>
</reference>
<dbReference type="Pfam" id="PF00563">
    <property type="entry name" value="EAL"/>
    <property type="match status" value="1"/>
</dbReference>
<keyword evidence="3" id="KW-1185">Reference proteome</keyword>
<dbReference type="PANTHER" id="PTHR33121:SF79">
    <property type="entry name" value="CYCLIC DI-GMP PHOSPHODIESTERASE PDED-RELATED"/>
    <property type="match status" value="1"/>
</dbReference>
<dbReference type="Gene3D" id="3.20.20.450">
    <property type="entry name" value="EAL domain"/>
    <property type="match status" value="1"/>
</dbReference>
<dbReference type="SMART" id="SM00052">
    <property type="entry name" value="EAL"/>
    <property type="match status" value="1"/>
</dbReference>
<dbReference type="InterPro" id="IPR035919">
    <property type="entry name" value="EAL_sf"/>
</dbReference>
<dbReference type="CDD" id="cd01948">
    <property type="entry name" value="EAL"/>
    <property type="match status" value="1"/>
</dbReference>
<accession>A0A6L6IU10</accession>
<dbReference type="PROSITE" id="PS50883">
    <property type="entry name" value="EAL"/>
    <property type="match status" value="1"/>
</dbReference>
<protein>
    <submittedName>
        <fullName evidence="2">EAL domain-containing protein</fullName>
    </submittedName>
</protein>
<dbReference type="InterPro" id="IPR001633">
    <property type="entry name" value="EAL_dom"/>
</dbReference>
<dbReference type="PANTHER" id="PTHR33121">
    <property type="entry name" value="CYCLIC DI-GMP PHOSPHODIESTERASE PDEF"/>
    <property type="match status" value="1"/>
</dbReference>